<reference evidence="1 2" key="1">
    <citation type="submission" date="2018-08" db="EMBL/GenBank/DDBJ databases">
        <title>Aphanomyces genome sequencing and annotation.</title>
        <authorList>
            <person name="Minardi D."/>
            <person name="Oidtmann B."/>
            <person name="Van Der Giezen M."/>
            <person name="Studholme D.J."/>
        </authorList>
    </citation>
    <scope>NUCLEOTIDE SEQUENCE [LARGE SCALE GENOMIC DNA]</scope>
    <source>
        <strain evidence="1 2">Kv</strain>
    </source>
</reference>
<sequence>MLSGLRERFQFSTNMNVVQVCIDDGTAATASPASVNTNAIKLRLQSEMSLHNDGGSRWKTYWTSLQQYVQSEMPHSTFQSTIRTLLHPSLRRLQYHPHELVVDMSVVALHNELILAILHNAHLPHTTPPPSPTLHAPPTIDVALLTSPEPNRAHLKRPLTDEEGTSLFIDVGDHQQSSRVAVHTLLQLIASDDTASDNAVDDVDDAAAFLKSFSKPALHTPSKRSKPATATPWPYSSGMPLLRRNAPSHHTVPLRFRFVAKLDPSMWSRQPDHLHLLSTHPLHHNFSNNQPDRSAPQTMSHHPTTVNVETSAAKVSKAHQSNGFC</sequence>
<dbReference type="Proteomes" id="UP000265427">
    <property type="component" value="Unassembled WGS sequence"/>
</dbReference>
<organism evidence="1 2">
    <name type="scientific">Aphanomyces astaci</name>
    <name type="common">Crayfish plague agent</name>
    <dbReference type="NCBI Taxonomy" id="112090"/>
    <lineage>
        <taxon>Eukaryota</taxon>
        <taxon>Sar</taxon>
        <taxon>Stramenopiles</taxon>
        <taxon>Oomycota</taxon>
        <taxon>Saprolegniomycetes</taxon>
        <taxon>Saprolegniales</taxon>
        <taxon>Verrucalvaceae</taxon>
        <taxon>Aphanomyces</taxon>
    </lineage>
</organism>
<accession>A0A396ZRS0</accession>
<gene>
    <name evidence="1" type="ORF">DYB36_014462</name>
</gene>
<name>A0A396ZRS0_APHAT</name>
<dbReference type="EMBL" id="QUSZ01010240">
    <property type="protein sequence ID" value="RHX98259.1"/>
    <property type="molecule type" value="Genomic_DNA"/>
</dbReference>
<dbReference type="Pfam" id="PF12767">
    <property type="entry name" value="SAGA-Tad1"/>
    <property type="match status" value="1"/>
</dbReference>
<evidence type="ECO:0000313" key="2">
    <source>
        <dbReference type="Proteomes" id="UP000265427"/>
    </source>
</evidence>
<dbReference type="InterPro" id="IPR024738">
    <property type="entry name" value="Hfi1/Tada1"/>
</dbReference>
<evidence type="ECO:0000313" key="1">
    <source>
        <dbReference type="EMBL" id="RHX98259.1"/>
    </source>
</evidence>
<dbReference type="GO" id="GO:0070461">
    <property type="term" value="C:SAGA-type complex"/>
    <property type="evidence" value="ECO:0007669"/>
    <property type="project" value="InterPro"/>
</dbReference>
<dbReference type="AlphaFoldDB" id="A0A396ZRS0"/>
<protein>
    <submittedName>
        <fullName evidence="1">Uncharacterized protein</fullName>
    </submittedName>
</protein>
<dbReference type="VEuPathDB" id="FungiDB:H257_18498"/>
<proteinExistence type="predicted"/>
<comment type="caution">
    <text evidence="1">The sequence shown here is derived from an EMBL/GenBank/DDBJ whole genome shotgun (WGS) entry which is preliminary data.</text>
</comment>